<accession>A0A196SML1</accession>
<dbReference type="InterPro" id="IPR019775">
    <property type="entry name" value="WD40_repeat_CS"/>
</dbReference>
<dbReference type="PROSITE" id="PS00678">
    <property type="entry name" value="WD_REPEATS_1"/>
    <property type="match status" value="1"/>
</dbReference>
<sequence length="527" mass="59756">MNAEMSFGRPDSKEVVSQFIEERKKELDKLLLFITSSLECYRFELNEYMFAVYVHYIIEIMKYSRSEARNVLFHYQPNFFLFHEEILVSVRHLIEDQYASRSSAENGNDSAADEKKHEAMHFVVSLRKPTREILLDFLTRERLQMILEIENAYIQINIDETPMTKEPFAITQLRQKINRRDTTIKLFKCSNSELKSPPPIDPATRFPSVALASFISQFDSPIICIRISPNGCYFASSSENGMLHLWKALPNAKVDHKVLPGNTEAVTDMDFSGDSRYLLTVNMAGAVKLWSTELGRCVVTYRGYSLPAWGVRFGPHSRAFAVVSANGNVFVYNTDDVQFVSRAAVNYSDISCFAWESLTCGFVGYRNGDVTLLNMESFQIMRWFVGHGPAVTAILPLQAMRQCAVGYADGSVAVYSIETSVEEVVVKAHAGAVRKMLYDEEKRLVTSVGEDGFVKMWEIVELNGEKSAGQNAFNLFSFHEETVHEEKKKRAELVMLKSFQVEGVELIEIVKVKNGVLMTAGVSRLKK</sequence>
<keyword evidence="8" id="KW-1185">Reference proteome</keyword>
<dbReference type="AlphaFoldDB" id="A0A196SML1"/>
<dbReference type="PROSITE" id="PS50082">
    <property type="entry name" value="WD_REPEATS_2"/>
    <property type="match status" value="2"/>
</dbReference>
<comment type="caution">
    <text evidence="7">The sequence shown here is derived from an EMBL/GenBank/DDBJ whole genome shotgun (WGS) entry which is preliminary data.</text>
</comment>
<dbReference type="InterPro" id="IPR007582">
    <property type="entry name" value="TFIID_NTD2"/>
</dbReference>
<proteinExistence type="predicted"/>
<dbReference type="PANTHER" id="PTHR19879">
    <property type="entry name" value="TRANSCRIPTION INITIATION FACTOR TFIID"/>
    <property type="match status" value="1"/>
</dbReference>
<dbReference type="EMBL" id="LXWW01000045">
    <property type="protein sequence ID" value="OAO17124.1"/>
    <property type="molecule type" value="Genomic_DNA"/>
</dbReference>
<evidence type="ECO:0000313" key="7">
    <source>
        <dbReference type="EMBL" id="OAO17124.1"/>
    </source>
</evidence>
<keyword evidence="7" id="KW-0396">Initiation factor</keyword>
<name>A0A196SML1_BLAHN</name>
<dbReference type="GO" id="GO:0005669">
    <property type="term" value="C:transcription factor TFIID complex"/>
    <property type="evidence" value="ECO:0007669"/>
    <property type="project" value="TreeGrafter"/>
</dbReference>
<dbReference type="SUPFAM" id="SSF50978">
    <property type="entry name" value="WD40 repeat-like"/>
    <property type="match status" value="1"/>
</dbReference>
<dbReference type="Proteomes" id="UP000078348">
    <property type="component" value="Unassembled WGS sequence"/>
</dbReference>
<evidence type="ECO:0000313" key="8">
    <source>
        <dbReference type="Proteomes" id="UP000078348"/>
    </source>
</evidence>
<dbReference type="Pfam" id="PF00400">
    <property type="entry name" value="WD40"/>
    <property type="match status" value="3"/>
</dbReference>
<dbReference type="SUPFAM" id="SSF160897">
    <property type="entry name" value="Taf5 N-terminal domain-like"/>
    <property type="match status" value="1"/>
</dbReference>
<dbReference type="Gene3D" id="1.25.40.500">
    <property type="entry name" value="TFIID subunit TAF5, NTD2 domain"/>
    <property type="match status" value="1"/>
</dbReference>
<keyword evidence="4" id="KW-0539">Nucleus</keyword>
<dbReference type="SMART" id="SM00320">
    <property type="entry name" value="WD40"/>
    <property type="match status" value="5"/>
</dbReference>
<feature type="domain" description="TFIID subunit TAF5 NTD2" evidence="6">
    <location>
        <begin position="25"/>
        <end position="154"/>
    </location>
</feature>
<gene>
    <name evidence="7" type="ORF">AV274_1150</name>
</gene>
<dbReference type="GO" id="GO:0016251">
    <property type="term" value="F:RNA polymerase II general transcription initiation factor activity"/>
    <property type="evidence" value="ECO:0007669"/>
    <property type="project" value="TreeGrafter"/>
</dbReference>
<dbReference type="InterPro" id="IPR037264">
    <property type="entry name" value="TFIID_NTD2_sf"/>
</dbReference>
<keyword evidence="2 5" id="KW-0853">WD repeat</keyword>
<dbReference type="InterPro" id="IPR036322">
    <property type="entry name" value="WD40_repeat_dom_sf"/>
</dbReference>
<dbReference type="Pfam" id="PF04494">
    <property type="entry name" value="TFIID_NTD2"/>
    <property type="match status" value="1"/>
</dbReference>
<keyword evidence="3" id="KW-0677">Repeat</keyword>
<dbReference type="GO" id="GO:0006367">
    <property type="term" value="P:transcription initiation at RNA polymerase II promoter"/>
    <property type="evidence" value="ECO:0007669"/>
    <property type="project" value="TreeGrafter"/>
</dbReference>
<evidence type="ECO:0000256" key="3">
    <source>
        <dbReference type="ARBA" id="ARBA00022737"/>
    </source>
</evidence>
<evidence type="ECO:0000256" key="5">
    <source>
        <dbReference type="PROSITE-ProRule" id="PRU00221"/>
    </source>
</evidence>
<dbReference type="Gene3D" id="2.130.10.10">
    <property type="entry name" value="YVTN repeat-like/Quinoprotein amine dehydrogenase"/>
    <property type="match status" value="2"/>
</dbReference>
<dbReference type="InterPro" id="IPR015943">
    <property type="entry name" value="WD40/YVTN_repeat-like_dom_sf"/>
</dbReference>
<evidence type="ECO:0000256" key="2">
    <source>
        <dbReference type="ARBA" id="ARBA00022574"/>
    </source>
</evidence>
<evidence type="ECO:0000256" key="4">
    <source>
        <dbReference type="ARBA" id="ARBA00023242"/>
    </source>
</evidence>
<keyword evidence="7" id="KW-0648">Protein biosynthesis</keyword>
<dbReference type="PROSITE" id="PS50294">
    <property type="entry name" value="WD_REPEATS_REGION"/>
    <property type="match status" value="1"/>
</dbReference>
<dbReference type="STRING" id="478820.A0A196SML1"/>
<organism evidence="7 8">
    <name type="scientific">Blastocystis sp. subtype 1 (strain ATCC 50177 / NandII)</name>
    <dbReference type="NCBI Taxonomy" id="478820"/>
    <lineage>
        <taxon>Eukaryota</taxon>
        <taxon>Sar</taxon>
        <taxon>Stramenopiles</taxon>
        <taxon>Bigyra</taxon>
        <taxon>Opalozoa</taxon>
        <taxon>Opalinata</taxon>
        <taxon>Blastocystidae</taxon>
        <taxon>Blastocystis</taxon>
    </lineage>
</organism>
<protein>
    <submittedName>
        <fullName evidence="7">Transcription initiation factor TFIID subunit D4</fullName>
    </submittedName>
</protein>
<comment type="subcellular location">
    <subcellularLocation>
        <location evidence="1">Nucleus</location>
    </subcellularLocation>
</comment>
<dbReference type="GO" id="GO:0003743">
    <property type="term" value="F:translation initiation factor activity"/>
    <property type="evidence" value="ECO:0007669"/>
    <property type="project" value="UniProtKB-KW"/>
</dbReference>
<dbReference type="InterPro" id="IPR001680">
    <property type="entry name" value="WD40_rpt"/>
</dbReference>
<feature type="repeat" description="WD" evidence="5">
    <location>
        <begin position="259"/>
        <end position="300"/>
    </location>
</feature>
<evidence type="ECO:0000259" key="6">
    <source>
        <dbReference type="Pfam" id="PF04494"/>
    </source>
</evidence>
<evidence type="ECO:0000256" key="1">
    <source>
        <dbReference type="ARBA" id="ARBA00004123"/>
    </source>
</evidence>
<dbReference type="PANTHER" id="PTHR19879:SF1">
    <property type="entry name" value="CANNONBALL-RELATED"/>
    <property type="match status" value="1"/>
</dbReference>
<dbReference type="OrthoDB" id="14421at2759"/>
<reference evidence="7 8" key="1">
    <citation type="submission" date="2016-05" db="EMBL/GenBank/DDBJ databases">
        <title>Nuclear genome of Blastocystis sp. subtype 1 NandII.</title>
        <authorList>
            <person name="Gentekaki E."/>
            <person name="Curtis B."/>
            <person name="Stairs C."/>
            <person name="Eme L."/>
            <person name="Herman E."/>
            <person name="Klimes V."/>
            <person name="Arias M.C."/>
            <person name="Elias M."/>
            <person name="Hilliou F."/>
            <person name="Klute M."/>
            <person name="Malik S.-B."/>
            <person name="Pightling A."/>
            <person name="Rachubinski R."/>
            <person name="Salas D."/>
            <person name="Schlacht A."/>
            <person name="Suga H."/>
            <person name="Archibald J."/>
            <person name="Ball S.G."/>
            <person name="Clark G."/>
            <person name="Dacks J."/>
            <person name="Van Der Giezen M."/>
            <person name="Tsaousis A."/>
            <person name="Roger A."/>
        </authorList>
    </citation>
    <scope>NUCLEOTIDE SEQUENCE [LARGE SCALE GENOMIC DNA]</scope>
    <source>
        <strain evidence="8">ATCC 50177 / NandII</strain>
    </source>
</reference>
<feature type="repeat" description="WD" evidence="5">
    <location>
        <begin position="426"/>
        <end position="459"/>
    </location>
</feature>